<dbReference type="RefSeq" id="XP_056574239.1">
    <property type="nucleotide sequence ID" value="XM_056728424.1"/>
</dbReference>
<comment type="caution">
    <text evidence="2">The sequence shown here is derived from an EMBL/GenBank/DDBJ whole genome shotgun (WGS) entry which is preliminary data.</text>
</comment>
<dbReference type="InterPro" id="IPR012942">
    <property type="entry name" value="SRR1-like"/>
</dbReference>
<dbReference type="GeneID" id="81467607"/>
<evidence type="ECO:0000259" key="1">
    <source>
        <dbReference type="Pfam" id="PF07985"/>
    </source>
</evidence>
<sequence length="370" mass="41499">MGYMDFMHLKPLEYHLQSGTSSKTQARKDAKAHIDAWYESGIPFFTKERIRGLGRQLKSLPAAGGKFTLEDLNGDIIEGVVPKAEGKLAGFTLSIAYRGAQQLKLNIDWDQKVGILAFSPLEVFYSRYQVLSGERDPETMVREFKEKRRSWEASETCQNFKTILSENASGHEISNIVGVACGSLSRPYNPQTDFQHALLLTLKDWLKKNGPGKTLSCYVQDVINTSADKEILAELEFDMIDDPVGWDMVNEQSVVVSIAPNVPTEQIIENIARPAIMIWAAVQANSNMVNRDTSRIRDMVDEDYDMHRLGDAENFQDAMIYIRKEKVVTARDSGYLMGSLDILGGFSYSWGIWKNAISLSALHSASNIIL</sequence>
<gene>
    <name evidence="2" type="ORF">N7517_010701</name>
</gene>
<dbReference type="PANTHER" id="PTHR42080">
    <property type="entry name" value="SRR1 DOMAIN-CONTAINING PROTEIN"/>
    <property type="match status" value="1"/>
</dbReference>
<evidence type="ECO:0000313" key="2">
    <source>
        <dbReference type="EMBL" id="KAJ5356092.1"/>
    </source>
</evidence>
<dbReference type="AlphaFoldDB" id="A0A9W9R9G8"/>
<reference evidence="2" key="1">
    <citation type="submission" date="2022-12" db="EMBL/GenBank/DDBJ databases">
        <authorList>
            <person name="Petersen C."/>
        </authorList>
    </citation>
    <scope>NUCLEOTIDE SEQUENCE</scope>
    <source>
        <strain evidence="2">IBT 3081</strain>
    </source>
</reference>
<name>A0A9W9R9G8_9EURO</name>
<dbReference type="OrthoDB" id="5230585at2759"/>
<feature type="domain" description="SRR1-like" evidence="1">
    <location>
        <begin position="163"/>
        <end position="287"/>
    </location>
</feature>
<dbReference type="EMBL" id="JAPZBT010000006">
    <property type="protein sequence ID" value="KAJ5356092.1"/>
    <property type="molecule type" value="Genomic_DNA"/>
</dbReference>
<organism evidence="2 3">
    <name type="scientific">Penicillium concentricum</name>
    <dbReference type="NCBI Taxonomy" id="293559"/>
    <lineage>
        <taxon>Eukaryota</taxon>
        <taxon>Fungi</taxon>
        <taxon>Dikarya</taxon>
        <taxon>Ascomycota</taxon>
        <taxon>Pezizomycotina</taxon>
        <taxon>Eurotiomycetes</taxon>
        <taxon>Eurotiomycetidae</taxon>
        <taxon>Eurotiales</taxon>
        <taxon>Aspergillaceae</taxon>
        <taxon>Penicillium</taxon>
    </lineage>
</organism>
<keyword evidence="3" id="KW-1185">Reference proteome</keyword>
<accession>A0A9W9R9G8</accession>
<dbReference type="PANTHER" id="PTHR42080:SF3">
    <property type="entry name" value="SRR1-LIKE DOMAIN-CONTAINING PROTEIN"/>
    <property type="match status" value="1"/>
</dbReference>
<dbReference type="Proteomes" id="UP001147752">
    <property type="component" value="Unassembled WGS sequence"/>
</dbReference>
<protein>
    <recommendedName>
        <fullName evidence="1">SRR1-like domain-containing protein</fullName>
    </recommendedName>
</protein>
<proteinExistence type="predicted"/>
<reference evidence="2" key="2">
    <citation type="journal article" date="2023" name="IMA Fungus">
        <title>Comparative genomic study of the Penicillium genus elucidates a diverse pangenome and 15 lateral gene transfer events.</title>
        <authorList>
            <person name="Petersen C."/>
            <person name="Sorensen T."/>
            <person name="Nielsen M.R."/>
            <person name="Sondergaard T.E."/>
            <person name="Sorensen J.L."/>
            <person name="Fitzpatrick D.A."/>
            <person name="Frisvad J.C."/>
            <person name="Nielsen K.L."/>
        </authorList>
    </citation>
    <scope>NUCLEOTIDE SEQUENCE</scope>
    <source>
        <strain evidence="2">IBT 3081</strain>
    </source>
</reference>
<dbReference type="Pfam" id="PF07985">
    <property type="entry name" value="SRR1"/>
    <property type="match status" value="1"/>
</dbReference>
<evidence type="ECO:0000313" key="3">
    <source>
        <dbReference type="Proteomes" id="UP001147752"/>
    </source>
</evidence>